<dbReference type="Pfam" id="PF03323">
    <property type="entry name" value="GerA"/>
    <property type="match status" value="1"/>
</dbReference>
<dbReference type="GO" id="GO:0016020">
    <property type="term" value="C:membrane"/>
    <property type="evidence" value="ECO:0007669"/>
    <property type="project" value="InterPro"/>
</dbReference>
<dbReference type="OrthoDB" id="9772630at2"/>
<dbReference type="PIRSF" id="PIRSF005690">
    <property type="entry name" value="GerBA"/>
    <property type="match status" value="1"/>
</dbReference>
<keyword evidence="3" id="KW-0812">Transmembrane</keyword>
<dbReference type="AlphaFoldDB" id="A0A2V2FFW5"/>
<dbReference type="PANTHER" id="PTHR22550">
    <property type="entry name" value="SPORE GERMINATION PROTEIN"/>
    <property type="match status" value="1"/>
</dbReference>
<keyword evidence="2 3" id="KW-0472">Membrane</keyword>
<protein>
    <submittedName>
        <fullName evidence="4">Stage V sporulation protein AF</fullName>
    </submittedName>
</protein>
<keyword evidence="5" id="KW-1185">Reference proteome</keyword>
<evidence type="ECO:0000313" key="5">
    <source>
        <dbReference type="Proteomes" id="UP000247612"/>
    </source>
</evidence>
<gene>
    <name evidence="4" type="ORF">DES51_10224</name>
</gene>
<evidence type="ECO:0000256" key="1">
    <source>
        <dbReference type="ARBA" id="ARBA00005278"/>
    </source>
</evidence>
<proteinExistence type="inferred from homology"/>
<feature type="transmembrane region" description="Helical" evidence="3">
    <location>
        <begin position="378"/>
        <end position="395"/>
    </location>
</feature>
<name>A0A2V2FFW5_9FIRM</name>
<evidence type="ECO:0000313" key="4">
    <source>
        <dbReference type="EMBL" id="PXX80906.1"/>
    </source>
</evidence>
<keyword evidence="3" id="KW-1133">Transmembrane helix</keyword>
<feature type="transmembrane region" description="Helical" evidence="3">
    <location>
        <begin position="288"/>
        <end position="308"/>
    </location>
</feature>
<sequence length="472" mass="54058">MSVKQLCNNYQENLNLMQRALRVSASFDIVSRKIQIGSKSACLFFIDGFAKDEILEKIMEFVMKLKPEDLPPQLIAFEQQFIPYVEVTLEKEIEAIVTQVLSGTIMLLLEGYDQAIAIDARTYPNRSISEPEDERVLRGSRDGFVETLVFNTALLRRRIRDPHLTMKIMQIGQKSHTDVVMCYLSDKADPAMVSMIEKKLKAVEIPSLTLSQESLAECLIKKHWWNPFPRFRYTERPDAASANIMEGKVILIVDNTPAVMILPTSFFDFIQDTNDYYFPPLVGSYLRIVRMVVFLLTLFLTPLWYLAVKNPTLFPDWISFVQIEEMNSVPIILQLLIVEFIIDAIKLASLNTPSALNGSFSVVGALILGDFAVKAHWFVPEVLLYMAFVSIANFTQPSYELGYTFKLFRLLFLILIAFLDVWGLLLGIILMLIIIAKTDTITETSYLYPLYPFNKQKFCQLFLRQPIDKSNS</sequence>
<dbReference type="InterPro" id="IPR004995">
    <property type="entry name" value="Spore_Ger"/>
</dbReference>
<comment type="caution">
    <text evidence="4">The sequence shown here is derived from an EMBL/GenBank/DDBJ whole genome shotgun (WGS) entry which is preliminary data.</text>
</comment>
<dbReference type="RefSeq" id="WP_022938825.1">
    <property type="nucleotide sequence ID" value="NZ_CABKRQ010000006.1"/>
</dbReference>
<reference evidence="4 5" key="1">
    <citation type="submission" date="2018-05" db="EMBL/GenBank/DDBJ databases">
        <title>Genomic Encyclopedia of Type Strains, Phase IV (KMG-IV): sequencing the most valuable type-strain genomes for metagenomic binning, comparative biology and taxonomic classification.</title>
        <authorList>
            <person name="Goeker M."/>
        </authorList>
    </citation>
    <scope>NUCLEOTIDE SEQUENCE [LARGE SCALE GENOMIC DNA]</scope>
    <source>
        <strain evidence="4 5">JC118</strain>
    </source>
</reference>
<evidence type="ECO:0000256" key="3">
    <source>
        <dbReference type="SAM" id="Phobius"/>
    </source>
</evidence>
<accession>A0A2V2FFW5</accession>
<dbReference type="Proteomes" id="UP000247612">
    <property type="component" value="Unassembled WGS sequence"/>
</dbReference>
<dbReference type="PANTHER" id="PTHR22550:SF9">
    <property type="entry name" value="STAGE V SPORULATION PROTEIN AF"/>
    <property type="match status" value="1"/>
</dbReference>
<evidence type="ECO:0000256" key="2">
    <source>
        <dbReference type="ARBA" id="ARBA00023136"/>
    </source>
</evidence>
<dbReference type="GO" id="GO:0009847">
    <property type="term" value="P:spore germination"/>
    <property type="evidence" value="ECO:0007669"/>
    <property type="project" value="InterPro"/>
</dbReference>
<dbReference type="InterPro" id="IPR050768">
    <property type="entry name" value="UPF0353/GerABKA_families"/>
</dbReference>
<feature type="transmembrane region" description="Helical" evidence="3">
    <location>
        <begin position="407"/>
        <end position="435"/>
    </location>
</feature>
<dbReference type="EMBL" id="QJKH01000002">
    <property type="protein sequence ID" value="PXX80906.1"/>
    <property type="molecule type" value="Genomic_DNA"/>
</dbReference>
<organism evidence="4 5">
    <name type="scientific">Dielma fastidiosa</name>
    <dbReference type="NCBI Taxonomy" id="1034346"/>
    <lineage>
        <taxon>Bacteria</taxon>
        <taxon>Bacillati</taxon>
        <taxon>Bacillota</taxon>
        <taxon>Erysipelotrichia</taxon>
        <taxon>Erysipelotrichales</taxon>
        <taxon>Erysipelotrichaceae</taxon>
        <taxon>Dielma</taxon>
    </lineage>
</organism>
<comment type="similarity">
    <text evidence="1">Belongs to the GerABKA family.</text>
</comment>
<dbReference type="STRING" id="1034346.GCA_000313565_02538"/>